<reference evidence="2 3" key="1">
    <citation type="submission" date="2021-06" db="EMBL/GenBank/DDBJ databases">
        <authorList>
            <person name="Palmer J.M."/>
        </authorList>
    </citation>
    <scope>NUCLEOTIDE SEQUENCE [LARGE SCALE GENOMIC DNA]</scope>
    <source>
        <strain evidence="2 3">GA_2019</strain>
        <tissue evidence="2">Muscle</tissue>
    </source>
</reference>
<sequence>DEGQVLALPFPPGDSERFLPPEHLGGLSAGHNELTQKVLPVASEEPPSSQSLQERQQKVNES</sequence>
<protein>
    <submittedName>
        <fullName evidence="2">Uncharacterized protein</fullName>
    </submittedName>
</protein>
<accession>A0ABV0NS60</accession>
<feature type="compositionally biased region" description="Low complexity" evidence="1">
    <location>
        <begin position="43"/>
        <end position="54"/>
    </location>
</feature>
<dbReference type="EMBL" id="JAHRIO010049784">
    <property type="protein sequence ID" value="MEQ2173684.1"/>
    <property type="molecule type" value="Genomic_DNA"/>
</dbReference>
<gene>
    <name evidence="2" type="ORF">GOODEAATRI_034658</name>
</gene>
<name>A0ABV0NS60_9TELE</name>
<evidence type="ECO:0000313" key="2">
    <source>
        <dbReference type="EMBL" id="MEQ2173684.1"/>
    </source>
</evidence>
<feature type="non-terminal residue" evidence="2">
    <location>
        <position position="1"/>
    </location>
</feature>
<proteinExistence type="predicted"/>
<organism evidence="2 3">
    <name type="scientific">Goodea atripinnis</name>
    <dbReference type="NCBI Taxonomy" id="208336"/>
    <lineage>
        <taxon>Eukaryota</taxon>
        <taxon>Metazoa</taxon>
        <taxon>Chordata</taxon>
        <taxon>Craniata</taxon>
        <taxon>Vertebrata</taxon>
        <taxon>Euteleostomi</taxon>
        <taxon>Actinopterygii</taxon>
        <taxon>Neopterygii</taxon>
        <taxon>Teleostei</taxon>
        <taxon>Neoteleostei</taxon>
        <taxon>Acanthomorphata</taxon>
        <taxon>Ovalentaria</taxon>
        <taxon>Atherinomorphae</taxon>
        <taxon>Cyprinodontiformes</taxon>
        <taxon>Goodeidae</taxon>
        <taxon>Goodea</taxon>
    </lineage>
</organism>
<comment type="caution">
    <text evidence="2">The sequence shown here is derived from an EMBL/GenBank/DDBJ whole genome shotgun (WGS) entry which is preliminary data.</text>
</comment>
<evidence type="ECO:0000313" key="3">
    <source>
        <dbReference type="Proteomes" id="UP001476798"/>
    </source>
</evidence>
<dbReference type="Proteomes" id="UP001476798">
    <property type="component" value="Unassembled WGS sequence"/>
</dbReference>
<feature type="region of interest" description="Disordered" evidence="1">
    <location>
        <begin position="1"/>
        <end position="62"/>
    </location>
</feature>
<keyword evidence="3" id="KW-1185">Reference proteome</keyword>
<evidence type="ECO:0000256" key="1">
    <source>
        <dbReference type="SAM" id="MobiDB-lite"/>
    </source>
</evidence>